<feature type="domain" description="TnsA endonuclease N-terminal" evidence="2">
    <location>
        <begin position="12"/>
        <end position="82"/>
    </location>
</feature>
<evidence type="ECO:0000259" key="2">
    <source>
        <dbReference type="Pfam" id="PF08722"/>
    </source>
</evidence>
<keyword evidence="4" id="KW-1185">Reference proteome</keyword>
<dbReference type="InterPro" id="IPR048000">
    <property type="entry name" value="TnsA-like"/>
</dbReference>
<reference evidence="3 4" key="1">
    <citation type="submission" date="2021-01" db="EMBL/GenBank/DDBJ databases">
        <title>Whole genome shotgun sequence of Actinoplanes lobatus NBRC 12513.</title>
        <authorList>
            <person name="Komaki H."/>
            <person name="Tamura T."/>
        </authorList>
    </citation>
    <scope>NUCLEOTIDE SEQUENCE [LARGE SCALE GENOMIC DNA]</scope>
    <source>
        <strain evidence="3 4">NBRC 12513</strain>
    </source>
</reference>
<proteinExistence type="predicted"/>
<evidence type="ECO:0000313" key="3">
    <source>
        <dbReference type="EMBL" id="GIE46292.1"/>
    </source>
</evidence>
<protein>
    <recommendedName>
        <fullName evidence="2">TnsA endonuclease N-terminal domain-containing protein</fullName>
    </recommendedName>
</protein>
<comment type="caution">
    <text evidence="3">The sequence shown here is derived from an EMBL/GenBank/DDBJ whole genome shotgun (WGS) entry which is preliminary data.</text>
</comment>
<sequence>MERDHAMLLDFDPEVVGYSSQPFWLRWHDGCRRRHAPDFFVRLIDGTGVVVDVRADDRIEVEDAEAFAATERACAQVGWRFRRAGVLDPVFAANVRWLAGYRHPRCYRSAVAAQLLEVFSQPRGLFDGAEAVGQRLGVLPVLFHLMWLRMLVTDLQSGSLGPASVLVTAVRFDEPRPARGVTGRRPGVSGIGGPHGGRVCRHDGAARG</sequence>
<dbReference type="Pfam" id="PF08722">
    <property type="entry name" value="Tn7_TnsA-like_N"/>
    <property type="match status" value="1"/>
</dbReference>
<dbReference type="NCBIfam" id="NF033179">
    <property type="entry name" value="TnsA_like_Actin"/>
    <property type="match status" value="1"/>
</dbReference>
<dbReference type="InterPro" id="IPR014833">
    <property type="entry name" value="TnsA_N"/>
</dbReference>
<evidence type="ECO:0000256" key="1">
    <source>
        <dbReference type="SAM" id="MobiDB-lite"/>
    </source>
</evidence>
<evidence type="ECO:0000313" key="4">
    <source>
        <dbReference type="Proteomes" id="UP000631312"/>
    </source>
</evidence>
<organism evidence="3 4">
    <name type="scientific">Actinoplanes lobatus</name>
    <dbReference type="NCBI Taxonomy" id="113568"/>
    <lineage>
        <taxon>Bacteria</taxon>
        <taxon>Bacillati</taxon>
        <taxon>Actinomycetota</taxon>
        <taxon>Actinomycetes</taxon>
        <taxon>Micromonosporales</taxon>
        <taxon>Micromonosporaceae</taxon>
        <taxon>Actinoplanes</taxon>
    </lineage>
</organism>
<gene>
    <name evidence="3" type="ORF">Alo02nite_91900</name>
</gene>
<feature type="region of interest" description="Disordered" evidence="1">
    <location>
        <begin position="178"/>
        <end position="197"/>
    </location>
</feature>
<accession>A0ABQ4AZ48</accession>
<dbReference type="EMBL" id="BOMP01000197">
    <property type="protein sequence ID" value="GIE46292.1"/>
    <property type="molecule type" value="Genomic_DNA"/>
</dbReference>
<dbReference type="Proteomes" id="UP000631312">
    <property type="component" value="Unassembled WGS sequence"/>
</dbReference>
<name>A0ABQ4AZ48_9ACTN</name>